<evidence type="ECO:0000259" key="23">
    <source>
        <dbReference type="Pfam" id="PF18327"/>
    </source>
</evidence>
<dbReference type="Pfam" id="PF14850">
    <property type="entry name" value="Pro_dh-DNA_bdg"/>
    <property type="match status" value="1"/>
</dbReference>
<dbReference type="EMBL" id="CP102480">
    <property type="protein sequence ID" value="UUX51781.1"/>
    <property type="molecule type" value="Genomic_DNA"/>
</dbReference>
<protein>
    <recommendedName>
        <fullName evidence="18">Bifunctional protein PutA</fullName>
    </recommendedName>
    <domain>
        <recommendedName>
            <fullName evidence="18">Proline dehydrogenase</fullName>
            <ecNumber evidence="18">1.5.5.2</ecNumber>
        </recommendedName>
        <alternativeName>
            <fullName evidence="18">Proline oxidase</fullName>
        </alternativeName>
    </domain>
    <domain>
        <recommendedName>
            <fullName evidence="18">Delta-1-pyrroline-5-carboxylate dehydrogenase</fullName>
            <shortName evidence="18">P5C dehydrogenase</shortName>
            <ecNumber evidence="18">1.2.1.88</ecNumber>
        </recommendedName>
        <alternativeName>
            <fullName evidence="18">L-glutamate gamma-semialdehyde dehydrogenase</fullName>
        </alternativeName>
    </domain>
</protein>
<keyword evidence="12 18" id="KW-0804">Transcription</keyword>
<dbReference type="SUPFAM" id="SSF81935">
    <property type="entry name" value="N-terminal domain of bifunctional PutA protein"/>
    <property type="match status" value="1"/>
</dbReference>
<dbReference type="CDD" id="cd07125">
    <property type="entry name" value="ALDH_PutA-P5CDH"/>
    <property type="match status" value="1"/>
</dbReference>
<evidence type="ECO:0000259" key="24">
    <source>
        <dbReference type="Pfam" id="PF21775"/>
    </source>
</evidence>
<evidence type="ECO:0000256" key="13">
    <source>
        <dbReference type="ARBA" id="ARBA00023268"/>
    </source>
</evidence>
<dbReference type="GO" id="GO:0009898">
    <property type="term" value="C:cytoplasmic side of plasma membrane"/>
    <property type="evidence" value="ECO:0007669"/>
    <property type="project" value="TreeGrafter"/>
</dbReference>
<dbReference type="InterPro" id="IPR016162">
    <property type="entry name" value="Ald_DH_N"/>
</dbReference>
<dbReference type="Pfam" id="PF00171">
    <property type="entry name" value="Aldedh"/>
    <property type="match status" value="1"/>
</dbReference>
<keyword evidence="5 18" id="KW-0285">Flavoprotein</keyword>
<dbReference type="InterPro" id="IPR013321">
    <property type="entry name" value="Arc_rbn_hlx_hlx"/>
</dbReference>
<evidence type="ECO:0000256" key="14">
    <source>
        <dbReference type="ARBA" id="ARBA00048142"/>
    </source>
</evidence>
<comment type="cofactor">
    <cofactor evidence="1 18">
        <name>FAD</name>
        <dbReference type="ChEBI" id="CHEBI:57692"/>
    </cofactor>
</comment>
<accession>A0A9J7B287</accession>
<evidence type="ECO:0000256" key="18">
    <source>
        <dbReference type="PIRNR" id="PIRNR000197"/>
    </source>
</evidence>
<dbReference type="InterPro" id="IPR024090">
    <property type="entry name" value="PRODH_PutA_dom_I"/>
</dbReference>
<keyword evidence="10 18" id="KW-0642">Proline metabolism</keyword>
<evidence type="ECO:0000256" key="10">
    <source>
        <dbReference type="ARBA" id="ARBA00023062"/>
    </source>
</evidence>
<dbReference type="GO" id="GO:0010133">
    <property type="term" value="P:L-proline catabolic process to L-glutamate"/>
    <property type="evidence" value="ECO:0007669"/>
    <property type="project" value="UniProtKB-UniRule"/>
</dbReference>
<keyword evidence="11 18" id="KW-0238">DNA-binding</keyword>
<reference evidence="25" key="1">
    <citation type="submission" date="2022-08" db="EMBL/GenBank/DDBJ databases">
        <title>Nisaea acidiphila sp. nov., isolated from a marine algal debris and emended description of the genus Nisaea Urios et al. 2008.</title>
        <authorList>
            <person name="Kwon K."/>
        </authorList>
    </citation>
    <scope>NUCLEOTIDE SEQUENCE</scope>
    <source>
        <strain evidence="25">MEBiC11861</strain>
    </source>
</reference>
<dbReference type="PANTHER" id="PTHR42862">
    <property type="entry name" value="DELTA-1-PYRROLINE-5-CARBOXYLATE DEHYDROGENASE 1, ISOFORM A-RELATED"/>
    <property type="match status" value="1"/>
</dbReference>
<evidence type="ECO:0000256" key="19">
    <source>
        <dbReference type="PIRSR" id="PIRSR000197-1"/>
    </source>
</evidence>
<dbReference type="InterPro" id="IPR002872">
    <property type="entry name" value="Proline_DH_dom"/>
</dbReference>
<gene>
    <name evidence="25" type="primary">putA</name>
    <name evidence="25" type="ORF">NUH88_08780</name>
</gene>
<dbReference type="PANTHER" id="PTHR42862:SF1">
    <property type="entry name" value="DELTA-1-PYRROLINE-5-CARBOXYLATE DEHYDROGENASE 2, ISOFORM A-RELATED"/>
    <property type="match status" value="1"/>
</dbReference>
<comment type="pathway">
    <text evidence="2 18">Amino-acid degradation; L-proline degradation into L-glutamate; L-glutamate from L-proline: step 1/2.</text>
</comment>
<feature type="domain" description="PutA RHH" evidence="24">
    <location>
        <begin position="12"/>
        <end position="38"/>
    </location>
</feature>
<dbReference type="EC" id="1.2.1.88" evidence="18"/>
<keyword evidence="7 18" id="KW-0560">Oxidoreductase</keyword>
<dbReference type="InterPro" id="IPR015590">
    <property type="entry name" value="Aldehyde_DH_dom"/>
</dbReference>
<dbReference type="InterPro" id="IPR041349">
    <property type="entry name" value="PRODH"/>
</dbReference>
<proteinExistence type="inferred from homology"/>
<dbReference type="Proteomes" id="UP001060336">
    <property type="component" value="Chromosome"/>
</dbReference>
<evidence type="ECO:0000259" key="21">
    <source>
        <dbReference type="Pfam" id="PF01619"/>
    </source>
</evidence>
<dbReference type="InterPro" id="IPR024089">
    <property type="entry name" value="PRODH_PutA_dom_I/II"/>
</dbReference>
<feature type="domain" description="Aldehyde dehydrogenase" evidence="20">
    <location>
        <begin position="648"/>
        <end position="1089"/>
    </location>
</feature>
<sequence length="1295" mass="139266">MAAQTIGVKVSEELRARLRDAAERVGRTPHWLVKQSLLGAIERIERGEPLDGYLGGDAAVDLEDASPSADPTPRPFLDFAQGVQAQSVLRARITAAYRKPETECLPYLISEASLPPAKLSAATDLARKLVELLREKSVRGGVEGLIHEYDLSSQEGVALMCLAEALLRIPDRQTRDALIRDKISGGDWKSHLGHSPSMFVNAATWGLVVTGRLTATQSEESMGAALTKLIGRGGEPLIRSGVDVAMRMMGEQFVTGQTISEALANSRAMEKKGFRYSYDMLGEAATTAADAARYLKDYEQAIHAIGKAAKNRGIYEGPGISIKLSALHPRYQRQKLDRVMEELLPILKKLALLARSYDIGLNIDAEEMDRLELSLDLLEALCFDPDLADWNGIGFVVQAYSKRCPFVIDYLIDLARRSRHRLMIRLVKGAYWDSEIKRAQVDGLEDFPVFTRKIHTDVSYLACAKKLLAAPDAVYPQFATHNAQSLAAIMQMAGPNYYSGQYEFQCLHGMGEPLYEEVVGKDRLNRPCRVYAPVGSHETLLAYLVRRLLENGANTSFVNRIADPAFSVEDLIADPVAAAQAVEPVGAPHPQIRLPRGLYGEARPNAEGLDLSNEHRLASLSAALLSSAEGLWTSGPTVPGAEATGSVREVRNPSDRRDLVGTVRDADPETISKAFANAETAAPVWAATEPAERAAHLLRAADLMEARMPVLMGICVREAGKTMANAIAEVREAVDFLRYYATEVAAKFDMDTHRPLGPVVCISPWNFPLAIFTGQVSAALAAGNPVLAKPAEETPLIAAEAVRLLHEAGIPEDVLQLLPGAGDVGAALVAEERVRGVMFTGSTEVARLIQSGLAGRLAPDGTQIPLIAETGGQNALIVDSSALPEQVVADVIMSAFDSAGQRCSALRVLCLQEDVADRMLEMLKGAMRELAVGNPDRLSIDVGPVISAEARGIILSHVDAMRERGKKVEALELPAETRNGTFVAPTLIEIDDMADLEREVFGPVLHVIRFKRSGLDELVDDINATGYGLTFGVHSRIDETIDRVARRIGVGNVYVNRNIIGAIVGVQPFGGRGLSGTGPKAGGPLYLNRLLARRPFASALVGRVPEVGPEPAHQFEAWLREAGRTAEADLARTYIARSPLGTDLDLPGPVGERNRYLVHPKGRVAALASGKGGMLRQVAAALAAGNAAVLQENSAAAELVSSLPTDLRDRVTLTKDWTAEPDLAAVLFEGDADALIEIQKRAADRDGPLLGVQGVSPAGLAAGREDYCLDWLVEEQSVSVNTAAAGGNASLMSIG</sequence>
<dbReference type="Pfam" id="PF21775">
    <property type="entry name" value="PutA_1st"/>
    <property type="match status" value="1"/>
</dbReference>
<dbReference type="GO" id="GO:0003677">
    <property type="term" value="F:DNA binding"/>
    <property type="evidence" value="ECO:0007669"/>
    <property type="project" value="UniProtKB-KW"/>
</dbReference>
<comment type="catalytic activity">
    <reaction evidence="14 18">
        <text>L-glutamate 5-semialdehyde + NAD(+) + H2O = L-glutamate + NADH + 2 H(+)</text>
        <dbReference type="Rhea" id="RHEA:30235"/>
        <dbReference type="ChEBI" id="CHEBI:15377"/>
        <dbReference type="ChEBI" id="CHEBI:15378"/>
        <dbReference type="ChEBI" id="CHEBI:29985"/>
        <dbReference type="ChEBI" id="CHEBI:57540"/>
        <dbReference type="ChEBI" id="CHEBI:57945"/>
        <dbReference type="ChEBI" id="CHEBI:58066"/>
        <dbReference type="EC" id="1.2.1.88"/>
    </reaction>
</comment>
<dbReference type="GO" id="GO:0003700">
    <property type="term" value="F:DNA-binding transcription factor activity"/>
    <property type="evidence" value="ECO:0007669"/>
    <property type="project" value="InterPro"/>
</dbReference>
<dbReference type="Gene3D" id="3.20.20.220">
    <property type="match status" value="1"/>
</dbReference>
<dbReference type="FunFam" id="1.20.5.460:FF:000001">
    <property type="entry name" value="Bifunctional protein PutA"/>
    <property type="match status" value="1"/>
</dbReference>
<evidence type="ECO:0000256" key="6">
    <source>
        <dbReference type="ARBA" id="ARBA00022827"/>
    </source>
</evidence>
<organism evidence="25 26">
    <name type="scientific">Nisaea acidiphila</name>
    <dbReference type="NCBI Taxonomy" id="1862145"/>
    <lineage>
        <taxon>Bacteria</taxon>
        <taxon>Pseudomonadati</taxon>
        <taxon>Pseudomonadota</taxon>
        <taxon>Alphaproteobacteria</taxon>
        <taxon>Rhodospirillales</taxon>
        <taxon>Thalassobaculaceae</taxon>
        <taxon>Nisaea</taxon>
    </lineage>
</organism>
<comment type="similarity">
    <text evidence="16 18">In the N-terminal section; belongs to the proline dehydrogenase family.</text>
</comment>
<dbReference type="InterPro" id="IPR025703">
    <property type="entry name" value="Bifunct_PutA"/>
</dbReference>
<dbReference type="GO" id="GO:0004657">
    <property type="term" value="F:proline dehydrogenase activity"/>
    <property type="evidence" value="ECO:0007669"/>
    <property type="project" value="UniProtKB-UniRule"/>
</dbReference>
<dbReference type="FunFam" id="3.20.20.220:FF:000004">
    <property type="entry name" value="Bifunctional protein PutA"/>
    <property type="match status" value="1"/>
</dbReference>
<keyword evidence="6 18" id="KW-0274">FAD</keyword>
<feature type="domain" description="Proline utilization A proline dehydrogenase N-terminal" evidence="23">
    <location>
        <begin position="87"/>
        <end position="134"/>
    </location>
</feature>
<keyword evidence="8 18" id="KW-0805">Transcription regulation</keyword>
<evidence type="ECO:0000256" key="16">
    <source>
        <dbReference type="ARBA" id="ARBA00060889"/>
    </source>
</evidence>
<keyword evidence="4 18" id="KW-0678">Repressor</keyword>
<dbReference type="SUPFAM" id="SSF51730">
    <property type="entry name" value="FAD-linked oxidoreductase"/>
    <property type="match status" value="1"/>
</dbReference>
<evidence type="ECO:0000256" key="11">
    <source>
        <dbReference type="ARBA" id="ARBA00023125"/>
    </source>
</evidence>
<dbReference type="Gene3D" id="1.20.5.550">
    <property type="entry name" value="Single Helix bin"/>
    <property type="match status" value="1"/>
</dbReference>
<evidence type="ECO:0000256" key="9">
    <source>
        <dbReference type="ARBA" id="ARBA00023027"/>
    </source>
</evidence>
<dbReference type="Gene3D" id="1.10.1220.10">
    <property type="entry name" value="Met repressor-like"/>
    <property type="match status" value="1"/>
</dbReference>
<dbReference type="InterPro" id="IPR005933">
    <property type="entry name" value="PutA_C"/>
</dbReference>
<evidence type="ECO:0000256" key="8">
    <source>
        <dbReference type="ARBA" id="ARBA00023015"/>
    </source>
</evidence>
<dbReference type="InterPro" id="IPR024082">
    <property type="entry name" value="PRODH_PutA_dom_II"/>
</dbReference>
<dbReference type="InterPro" id="IPR050485">
    <property type="entry name" value="Proline_metab_enzyme"/>
</dbReference>
<dbReference type="EC" id="1.5.5.2" evidence="18"/>
<evidence type="ECO:0000256" key="7">
    <source>
        <dbReference type="ARBA" id="ARBA00023002"/>
    </source>
</evidence>
<dbReference type="InterPro" id="IPR016160">
    <property type="entry name" value="Ald_DH_CS_CYS"/>
</dbReference>
<feature type="active site" evidence="19">
    <location>
        <position position="869"/>
    </location>
</feature>
<evidence type="ECO:0000256" key="2">
    <source>
        <dbReference type="ARBA" id="ARBA00004739"/>
    </source>
</evidence>
<comment type="pathway">
    <text evidence="3 18">Amino-acid degradation; L-proline degradation into L-glutamate; L-glutamate from L-proline: step 2/2.</text>
</comment>
<keyword evidence="26" id="KW-1185">Reference proteome</keyword>
<feature type="domain" description="Proline dehydrogenase PutA" evidence="22">
    <location>
        <begin position="142"/>
        <end position="253"/>
    </location>
</feature>
<dbReference type="PIRSF" id="PIRSF000197">
    <property type="entry name" value="Bifunct_PutA"/>
    <property type="match status" value="1"/>
</dbReference>
<feature type="active site" evidence="19">
    <location>
        <position position="903"/>
    </location>
</feature>
<dbReference type="InterPro" id="IPR029041">
    <property type="entry name" value="FAD-linked_oxidoreductase-like"/>
</dbReference>
<evidence type="ECO:0000256" key="12">
    <source>
        <dbReference type="ARBA" id="ARBA00023163"/>
    </source>
</evidence>
<dbReference type="Gene3D" id="3.40.605.10">
    <property type="entry name" value="Aldehyde Dehydrogenase, Chain A, domain 1"/>
    <property type="match status" value="1"/>
</dbReference>
<evidence type="ECO:0000256" key="15">
    <source>
        <dbReference type="ARBA" id="ARBA00048779"/>
    </source>
</evidence>
<evidence type="ECO:0000256" key="1">
    <source>
        <dbReference type="ARBA" id="ARBA00001974"/>
    </source>
</evidence>
<evidence type="ECO:0000256" key="5">
    <source>
        <dbReference type="ARBA" id="ARBA00022630"/>
    </source>
</evidence>
<dbReference type="Pfam" id="PF01619">
    <property type="entry name" value="Pro_dh"/>
    <property type="match status" value="1"/>
</dbReference>
<keyword evidence="9 18" id="KW-0520">NAD</keyword>
<dbReference type="Pfam" id="PF18327">
    <property type="entry name" value="PRODH"/>
    <property type="match status" value="1"/>
</dbReference>
<evidence type="ECO:0000259" key="20">
    <source>
        <dbReference type="Pfam" id="PF00171"/>
    </source>
</evidence>
<dbReference type="SUPFAM" id="SSF47598">
    <property type="entry name" value="Ribbon-helix-helix"/>
    <property type="match status" value="1"/>
</dbReference>
<comment type="function">
    <text evidence="18">Oxidizes proline to glutamate for use as a carbon and nitrogen source.</text>
</comment>
<feature type="domain" description="Proline dehydrogenase" evidence="21">
    <location>
        <begin position="263"/>
        <end position="560"/>
    </location>
</feature>
<evidence type="ECO:0000313" key="25">
    <source>
        <dbReference type="EMBL" id="UUX51781.1"/>
    </source>
</evidence>
<comment type="catalytic activity">
    <reaction evidence="15 18">
        <text>L-proline + a quinone = (S)-1-pyrroline-5-carboxylate + a quinol + H(+)</text>
        <dbReference type="Rhea" id="RHEA:23784"/>
        <dbReference type="ChEBI" id="CHEBI:15378"/>
        <dbReference type="ChEBI" id="CHEBI:17388"/>
        <dbReference type="ChEBI" id="CHEBI:24646"/>
        <dbReference type="ChEBI" id="CHEBI:60039"/>
        <dbReference type="ChEBI" id="CHEBI:132124"/>
        <dbReference type="EC" id="1.5.5.2"/>
    </reaction>
</comment>
<dbReference type="InterPro" id="IPR016161">
    <property type="entry name" value="Ald_DH/histidinol_DH"/>
</dbReference>
<evidence type="ECO:0000313" key="26">
    <source>
        <dbReference type="Proteomes" id="UP001060336"/>
    </source>
</evidence>
<name>A0A9J7B287_9PROT</name>
<dbReference type="NCBIfam" id="NF008772">
    <property type="entry name" value="PRK11809.1"/>
    <property type="match status" value="1"/>
</dbReference>
<dbReference type="InterPro" id="IPR010985">
    <property type="entry name" value="Ribbon_hlx_hlx"/>
</dbReference>
<evidence type="ECO:0000256" key="3">
    <source>
        <dbReference type="ARBA" id="ARBA00004786"/>
    </source>
</evidence>
<dbReference type="SUPFAM" id="SSF53720">
    <property type="entry name" value="ALDH-like"/>
    <property type="match status" value="2"/>
</dbReference>
<dbReference type="Gene3D" id="1.20.5.460">
    <property type="entry name" value="Single helix bin"/>
    <property type="match status" value="1"/>
</dbReference>
<evidence type="ECO:0000256" key="4">
    <source>
        <dbReference type="ARBA" id="ARBA00022491"/>
    </source>
</evidence>
<dbReference type="PROSITE" id="PS00070">
    <property type="entry name" value="ALDEHYDE_DEHYDR_CYS"/>
    <property type="match status" value="1"/>
</dbReference>
<dbReference type="RefSeq" id="WP_257771468.1">
    <property type="nucleotide sequence ID" value="NZ_CP102480.1"/>
</dbReference>
<dbReference type="InterPro" id="IPR048798">
    <property type="entry name" value="PutA_RHH"/>
</dbReference>
<dbReference type="FunFam" id="3.40.309.10:FF:000005">
    <property type="entry name" value="1-pyrroline-5-carboxylate dehydrogenase 1"/>
    <property type="match status" value="1"/>
</dbReference>
<evidence type="ECO:0000259" key="22">
    <source>
        <dbReference type="Pfam" id="PF14850"/>
    </source>
</evidence>
<dbReference type="InterPro" id="IPR016163">
    <property type="entry name" value="Ald_DH_C"/>
</dbReference>
<dbReference type="NCBIfam" id="NF008869">
    <property type="entry name" value="PRK11904.1"/>
    <property type="match status" value="1"/>
</dbReference>
<dbReference type="NCBIfam" id="TIGR01238">
    <property type="entry name" value="D1pyr5carbox3"/>
    <property type="match status" value="1"/>
</dbReference>
<keyword evidence="13" id="KW-0511">Multifunctional enzyme</keyword>
<dbReference type="GO" id="GO:0003842">
    <property type="term" value="F:L-glutamate gamma-semialdehyde dehydrogenase activity"/>
    <property type="evidence" value="ECO:0007669"/>
    <property type="project" value="UniProtKB-UniRule"/>
</dbReference>
<evidence type="ECO:0000256" key="17">
    <source>
        <dbReference type="ARBA" id="ARBA00060911"/>
    </source>
</evidence>
<comment type="similarity">
    <text evidence="17 18">In the C-terminal section; belongs to the aldehyde dehydrogenase family.</text>
</comment>
<dbReference type="Gene3D" id="3.40.309.10">
    <property type="entry name" value="Aldehyde Dehydrogenase, Chain A, domain 2"/>
    <property type="match status" value="1"/>
</dbReference>
<dbReference type="KEGG" id="naci:NUH88_08780"/>